<dbReference type="EMBL" id="JBHSDK010000026">
    <property type="protein sequence ID" value="MFC4336937.1"/>
    <property type="molecule type" value="Genomic_DNA"/>
</dbReference>
<proteinExistence type="predicted"/>
<feature type="chain" id="PRO_5047303459" evidence="1">
    <location>
        <begin position="27"/>
        <end position="86"/>
    </location>
</feature>
<sequence>MGIGYRAASAVLIAAVAAGAASPAAAAPAPERAAAYGYLAEVHHSSHADLEACRKAGGELVRDRTDVFDFSCAQTDATWGLWLKIG</sequence>
<protein>
    <submittedName>
        <fullName evidence="2">Uncharacterized protein</fullName>
    </submittedName>
</protein>
<keyword evidence="1" id="KW-0732">Signal</keyword>
<accession>A0ABV8U267</accession>
<feature type="signal peptide" evidence="1">
    <location>
        <begin position="1"/>
        <end position="26"/>
    </location>
</feature>
<dbReference type="RefSeq" id="WP_380623380.1">
    <property type="nucleotide sequence ID" value="NZ_JBHSDK010000026.1"/>
</dbReference>
<organism evidence="2 3">
    <name type="scientific">Salininema proteolyticum</name>
    <dbReference type="NCBI Taxonomy" id="1607685"/>
    <lineage>
        <taxon>Bacteria</taxon>
        <taxon>Bacillati</taxon>
        <taxon>Actinomycetota</taxon>
        <taxon>Actinomycetes</taxon>
        <taxon>Glycomycetales</taxon>
        <taxon>Glycomycetaceae</taxon>
        <taxon>Salininema</taxon>
    </lineage>
</organism>
<evidence type="ECO:0000313" key="3">
    <source>
        <dbReference type="Proteomes" id="UP001595823"/>
    </source>
</evidence>
<evidence type="ECO:0000256" key="1">
    <source>
        <dbReference type="SAM" id="SignalP"/>
    </source>
</evidence>
<keyword evidence="3" id="KW-1185">Reference proteome</keyword>
<gene>
    <name evidence="2" type="ORF">ACFPET_17175</name>
</gene>
<comment type="caution">
    <text evidence="2">The sequence shown here is derived from an EMBL/GenBank/DDBJ whole genome shotgun (WGS) entry which is preliminary data.</text>
</comment>
<reference evidence="3" key="1">
    <citation type="journal article" date="2019" name="Int. J. Syst. Evol. Microbiol.">
        <title>The Global Catalogue of Microorganisms (GCM) 10K type strain sequencing project: providing services to taxonomists for standard genome sequencing and annotation.</title>
        <authorList>
            <consortium name="The Broad Institute Genomics Platform"/>
            <consortium name="The Broad Institute Genome Sequencing Center for Infectious Disease"/>
            <person name="Wu L."/>
            <person name="Ma J."/>
        </authorList>
    </citation>
    <scope>NUCLEOTIDE SEQUENCE [LARGE SCALE GENOMIC DNA]</scope>
    <source>
        <strain evidence="3">IBRC-M 10908</strain>
    </source>
</reference>
<name>A0ABV8U267_9ACTN</name>
<evidence type="ECO:0000313" key="2">
    <source>
        <dbReference type="EMBL" id="MFC4336937.1"/>
    </source>
</evidence>
<dbReference type="Proteomes" id="UP001595823">
    <property type="component" value="Unassembled WGS sequence"/>
</dbReference>